<dbReference type="InterPro" id="IPR037020">
    <property type="entry name" value="Hemocyanin_C_sf"/>
</dbReference>
<sequence length="1012" mass="117022">MNQILLLMACAVTIGAAGRITVNPGTAQGTGRMSLGDLQRQRFILDIVQNIQEPLQNDELIRLDQGLIVEPQRYRGGIDGEMQRVIDLDRQRRLLDEHQICSVVRVEDVQQLRGIYRLLVRAVDFETLQRNVVYLRRNINPVLLINALVRAIRDREDTQSLIVPAVQELLPELYLDQQVVEQVQRIQEEQTQRPSLIDVVGLGHRGPMSPMMNILNPWREMRMHMALIRQQGQKSRLSLLGKNRVVIPIEGQEQGLGTSLLTDDIGLRNFVQNLIQELALMEGEDESQEVPLHRIPQGMEQDQDDVVNSGRLLYVNRRRIQQQKQQQQEDQQENISGNERQRFMRVLRRDNNNDDDVDDEEIRMVRVPLQRGIGQGNIYLGSRQGGAIDLPTVNADSDRLLHVNRRRVNSIQQEQEPLQQTGGGQRVPGWMRGSRYSEGRRVVEQDQVQQRYGNQVESFADQLESVSRDDERLVHINRRRLNQIGVGQQQKMLPRRVASIGEVRQVLDRPIREEDILKLIRSDHRLSIMSDDEILAMLKRNREKRLQNLTNNDDDADEQQVGDWTEQEEQLEHQRQGQRVRRSLTSYRQQQGLDTEMDSRRSEILLHNLRQLVARLNQETIAQGQTIEKKTLWLNNPRQTQSERYALRLDQIRIDSLRSRQLLDQINQIEQRMQQAIGQLNIQSIRGQFREQRQVEALIADVLLGRLGQVGILRIVRELIQENNLQVDRSGLGIRLSDPLVQYTLSRIVSIVDEQREQLLGGYRREQLVLQGVSINDVRVDKLRTRIEETDMDLTNLIGQQGRQTQQQEIQRTIVGRQRRLNNKPFIIDMDISSERAQDVVIRVFLGPSLDSQGRDASLDQRRRDFVLLNAINVELKSGTNRIQQRSIDIPWTSRDVTPLSEIYRRVMMQLRGQQELDTQELVGENGRFPQRLLLPRGRPEGLPMQLLVIVSPVLEQQQRSIIPSVSLGIGSASLQDIRPLGYPLDRPITNVQELLQLPNVQLQDVVIVQEN</sequence>
<gene>
    <name evidence="5" type="ORF">DMAD_05198</name>
</gene>
<feature type="compositionally biased region" description="Acidic residues" evidence="1">
    <location>
        <begin position="552"/>
        <end position="569"/>
    </location>
</feature>
<accession>A0AAU9FLS8</accession>
<dbReference type="EMBL" id="AP029265">
    <property type="protein sequence ID" value="BFF96595.1"/>
    <property type="molecule type" value="Genomic_DNA"/>
</dbReference>
<keyword evidence="6" id="KW-1185">Reference proteome</keyword>
<keyword evidence="2" id="KW-0732">Signal</keyword>
<evidence type="ECO:0000256" key="1">
    <source>
        <dbReference type="SAM" id="MobiDB-lite"/>
    </source>
</evidence>
<dbReference type="SUPFAM" id="SSF48056">
    <property type="entry name" value="Di-copper centre-containing domain"/>
    <property type="match status" value="1"/>
</dbReference>
<dbReference type="GO" id="GO:0005615">
    <property type="term" value="C:extracellular space"/>
    <property type="evidence" value="ECO:0007669"/>
    <property type="project" value="UniProtKB-ARBA"/>
</dbReference>
<dbReference type="InterPro" id="IPR005204">
    <property type="entry name" value="Hemocyanin_N"/>
</dbReference>
<protein>
    <submittedName>
        <fullName evidence="5">Fat-body protein 1</fullName>
    </submittedName>
</protein>
<dbReference type="InterPro" id="IPR036697">
    <property type="entry name" value="Hemocyanin_N_sf"/>
</dbReference>
<feature type="compositionally biased region" description="Polar residues" evidence="1">
    <location>
        <begin position="583"/>
        <end position="593"/>
    </location>
</feature>
<dbReference type="InterPro" id="IPR005203">
    <property type="entry name" value="Hemocyanin_C"/>
</dbReference>
<dbReference type="GO" id="GO:0097009">
    <property type="term" value="P:energy homeostasis"/>
    <property type="evidence" value="ECO:0007669"/>
    <property type="project" value="UniProtKB-ARBA"/>
</dbReference>
<feature type="domain" description="Hemocyanin N-terminal" evidence="3">
    <location>
        <begin position="38"/>
        <end position="159"/>
    </location>
</feature>
<dbReference type="PANTHER" id="PTHR11511">
    <property type="entry name" value="LARVAL STORAGE PROTEIN/PHENOLOXIDASE"/>
    <property type="match status" value="1"/>
</dbReference>
<dbReference type="InterPro" id="IPR014756">
    <property type="entry name" value="Ig_E-set"/>
</dbReference>
<name>A0AAU9FLS8_DROMD</name>
<reference evidence="5 6" key="1">
    <citation type="submission" date="2024-02" db="EMBL/GenBank/DDBJ databases">
        <title>A chromosome-level genome assembly of Drosophila madeirensis, a fruit fly species endemic to Madeira island.</title>
        <authorList>
            <person name="Tomihara K."/>
            <person name="Llopart A."/>
            <person name="Yamamoto D."/>
        </authorList>
    </citation>
    <scope>NUCLEOTIDE SEQUENCE [LARGE SCALE GENOMIC DNA]</scope>
    <source>
        <strain evidence="5 6">RF1</strain>
    </source>
</reference>
<dbReference type="PANTHER" id="PTHR11511:SF5">
    <property type="entry name" value="FAT-BODY PROTEIN 1-RELATED"/>
    <property type="match status" value="1"/>
</dbReference>
<proteinExistence type="predicted"/>
<evidence type="ECO:0000259" key="4">
    <source>
        <dbReference type="Pfam" id="PF03723"/>
    </source>
</evidence>
<feature type="chain" id="PRO_5043986821" evidence="2">
    <location>
        <begin position="18"/>
        <end position="1012"/>
    </location>
</feature>
<feature type="signal peptide" evidence="2">
    <location>
        <begin position="1"/>
        <end position="17"/>
    </location>
</feature>
<dbReference type="Gene3D" id="1.20.1370.10">
    <property type="entry name" value="Hemocyanin, N-terminal domain"/>
    <property type="match status" value="1"/>
</dbReference>
<dbReference type="Pfam" id="PF03723">
    <property type="entry name" value="Hemocyanin_C"/>
    <property type="match status" value="1"/>
</dbReference>
<dbReference type="Pfam" id="PF03722">
    <property type="entry name" value="Hemocyanin_N"/>
    <property type="match status" value="1"/>
</dbReference>
<dbReference type="Gene3D" id="2.60.40.1520">
    <property type="entry name" value="Hemocyanin, C-terminal domain"/>
    <property type="match status" value="1"/>
</dbReference>
<dbReference type="Proteomes" id="UP001500889">
    <property type="component" value="Chromosome J"/>
</dbReference>
<feature type="domain" description="Hemocyanin C-terminal" evidence="4">
    <location>
        <begin position="763"/>
        <end position="1009"/>
    </location>
</feature>
<organism evidence="5 6">
    <name type="scientific">Drosophila madeirensis</name>
    <name type="common">Fruit fly</name>
    <dbReference type="NCBI Taxonomy" id="30013"/>
    <lineage>
        <taxon>Eukaryota</taxon>
        <taxon>Metazoa</taxon>
        <taxon>Ecdysozoa</taxon>
        <taxon>Arthropoda</taxon>
        <taxon>Hexapoda</taxon>
        <taxon>Insecta</taxon>
        <taxon>Pterygota</taxon>
        <taxon>Neoptera</taxon>
        <taxon>Endopterygota</taxon>
        <taxon>Diptera</taxon>
        <taxon>Brachycera</taxon>
        <taxon>Muscomorpha</taxon>
        <taxon>Ephydroidea</taxon>
        <taxon>Drosophilidae</taxon>
        <taxon>Drosophila</taxon>
        <taxon>Sophophora</taxon>
    </lineage>
</organism>
<dbReference type="SUPFAM" id="SSF48050">
    <property type="entry name" value="Hemocyanin, N-terminal domain"/>
    <property type="match status" value="1"/>
</dbReference>
<evidence type="ECO:0000313" key="5">
    <source>
        <dbReference type="EMBL" id="BFF96595.1"/>
    </source>
</evidence>
<evidence type="ECO:0000256" key="2">
    <source>
        <dbReference type="SAM" id="SignalP"/>
    </source>
</evidence>
<evidence type="ECO:0000313" key="6">
    <source>
        <dbReference type="Proteomes" id="UP001500889"/>
    </source>
</evidence>
<dbReference type="InterPro" id="IPR008922">
    <property type="entry name" value="Di-copper_centre_dom_sf"/>
</dbReference>
<evidence type="ECO:0000259" key="3">
    <source>
        <dbReference type="Pfam" id="PF03722"/>
    </source>
</evidence>
<dbReference type="AlphaFoldDB" id="A0AAU9FLS8"/>
<feature type="region of interest" description="Disordered" evidence="1">
    <location>
        <begin position="322"/>
        <end position="342"/>
    </location>
</feature>
<dbReference type="GO" id="GO:0045735">
    <property type="term" value="F:nutrient reservoir activity"/>
    <property type="evidence" value="ECO:0007669"/>
    <property type="project" value="UniProtKB-ARBA"/>
</dbReference>
<feature type="region of interest" description="Disordered" evidence="1">
    <location>
        <begin position="547"/>
        <end position="595"/>
    </location>
</feature>
<dbReference type="SUPFAM" id="SSF81296">
    <property type="entry name" value="E set domains"/>
    <property type="match status" value="1"/>
</dbReference>
<dbReference type="InterPro" id="IPR013788">
    <property type="entry name" value="Hemocyanin/hexamerin"/>
</dbReference>